<evidence type="ECO:0000313" key="5">
    <source>
        <dbReference type="Proteomes" id="UP001213681"/>
    </source>
</evidence>
<dbReference type="Pfam" id="PF12796">
    <property type="entry name" value="Ank_2"/>
    <property type="match status" value="3"/>
</dbReference>
<dbReference type="Gene3D" id="1.25.40.20">
    <property type="entry name" value="Ankyrin repeat-containing domain"/>
    <property type="match status" value="1"/>
</dbReference>
<dbReference type="Proteomes" id="UP001213681">
    <property type="component" value="Unassembled WGS sequence"/>
</dbReference>
<reference evidence="4" key="2">
    <citation type="journal article" date="2023" name="IMA Fungus">
        <title>Comparative genomic study of the Penicillium genus elucidates a diverse pangenome and 15 lateral gene transfer events.</title>
        <authorList>
            <person name="Petersen C."/>
            <person name="Sorensen T."/>
            <person name="Nielsen M.R."/>
            <person name="Sondergaard T.E."/>
            <person name="Sorensen J.L."/>
            <person name="Fitzpatrick D.A."/>
            <person name="Frisvad J.C."/>
            <person name="Nielsen K.L."/>
        </authorList>
    </citation>
    <scope>NUCLEOTIDE SEQUENCE</scope>
    <source>
        <strain evidence="4">IBT 16125</strain>
    </source>
</reference>
<gene>
    <name evidence="4" type="ORF">N7458_008707</name>
</gene>
<name>A0AAD6G2A8_9EURO</name>
<feature type="repeat" description="ANK" evidence="3">
    <location>
        <begin position="103"/>
        <end position="135"/>
    </location>
</feature>
<keyword evidence="2 3" id="KW-0040">ANK repeat</keyword>
<dbReference type="InterPro" id="IPR050889">
    <property type="entry name" value="Dendritic_Spine_Reg/Scaffold"/>
</dbReference>
<dbReference type="PROSITE" id="PS50297">
    <property type="entry name" value="ANK_REP_REGION"/>
    <property type="match status" value="3"/>
</dbReference>
<evidence type="ECO:0000256" key="1">
    <source>
        <dbReference type="ARBA" id="ARBA00022737"/>
    </source>
</evidence>
<feature type="repeat" description="ANK" evidence="3">
    <location>
        <begin position="341"/>
        <end position="365"/>
    </location>
</feature>
<dbReference type="SMART" id="SM00248">
    <property type="entry name" value="ANK"/>
    <property type="match status" value="8"/>
</dbReference>
<protein>
    <submittedName>
        <fullName evidence="4">Ankyrin repeat-containing domain protein</fullName>
    </submittedName>
</protein>
<dbReference type="PANTHER" id="PTHR24166">
    <property type="entry name" value="ROLLING PEBBLES, ISOFORM B"/>
    <property type="match status" value="1"/>
</dbReference>
<dbReference type="PROSITE" id="PS50088">
    <property type="entry name" value="ANK_REPEAT"/>
    <property type="match status" value="4"/>
</dbReference>
<evidence type="ECO:0000256" key="3">
    <source>
        <dbReference type="PROSITE-ProRule" id="PRU00023"/>
    </source>
</evidence>
<evidence type="ECO:0000256" key="2">
    <source>
        <dbReference type="ARBA" id="ARBA00023043"/>
    </source>
</evidence>
<feature type="repeat" description="ANK" evidence="3">
    <location>
        <begin position="305"/>
        <end position="340"/>
    </location>
</feature>
<comment type="caution">
    <text evidence="4">The sequence shown here is derived from an EMBL/GenBank/DDBJ whole genome shotgun (WGS) entry which is preliminary data.</text>
</comment>
<accession>A0AAD6G2A8</accession>
<evidence type="ECO:0000313" key="4">
    <source>
        <dbReference type="EMBL" id="KAJ5444835.1"/>
    </source>
</evidence>
<dbReference type="InterPro" id="IPR036770">
    <property type="entry name" value="Ankyrin_rpt-contain_sf"/>
</dbReference>
<sequence length="369" mass="39870">MRGHQEAVATLSKRATGATRRTLAKSLPKAVEGGYDGVIRIILSNGAALPRPWDPRSFLHRAAEYGHNRTIKFLLSRIPQDYYVCPEIGTTGDRLYSYRPGESRFTALELASKYGHTDIIRLLLDAGVPATALDLANAVSSGSIPAVSLLLERGANLHGIASRTGDTALHAAVGDNNKEMLEFILKSGANIEIRDSSRTTPLYKAIVNRNEDAVQILFEYGAIAEPHIKSGVKPKKPGTARSVLHHALLNRAGKLVPLLLQYGAIVEGATNDVMTPFLRAASCGSVPALEALHAAGCHIHARDNGKRTALHYAAGERYDGNTDTVEALLRLGLDPNSRDAEGKTPLHLAPYSQMSPIYDLLVRHGELML</sequence>
<keyword evidence="1" id="KW-0677">Repeat</keyword>
<proteinExistence type="predicted"/>
<feature type="repeat" description="ANK" evidence="3">
    <location>
        <begin position="164"/>
        <end position="196"/>
    </location>
</feature>
<dbReference type="AlphaFoldDB" id="A0AAD6G2A8"/>
<organism evidence="4 5">
    <name type="scientific">Penicillium daleae</name>
    <dbReference type="NCBI Taxonomy" id="63821"/>
    <lineage>
        <taxon>Eukaryota</taxon>
        <taxon>Fungi</taxon>
        <taxon>Dikarya</taxon>
        <taxon>Ascomycota</taxon>
        <taxon>Pezizomycotina</taxon>
        <taxon>Eurotiomycetes</taxon>
        <taxon>Eurotiomycetidae</taxon>
        <taxon>Eurotiales</taxon>
        <taxon>Aspergillaceae</taxon>
        <taxon>Penicillium</taxon>
    </lineage>
</organism>
<keyword evidence="5" id="KW-1185">Reference proteome</keyword>
<dbReference type="RefSeq" id="XP_056764915.1">
    <property type="nucleotide sequence ID" value="XM_056912089.1"/>
</dbReference>
<dbReference type="SUPFAM" id="SSF48403">
    <property type="entry name" value="Ankyrin repeat"/>
    <property type="match status" value="1"/>
</dbReference>
<dbReference type="GeneID" id="81602332"/>
<dbReference type="PANTHER" id="PTHR24166:SF48">
    <property type="entry name" value="PROTEIN VAPYRIN"/>
    <property type="match status" value="1"/>
</dbReference>
<dbReference type="InterPro" id="IPR002110">
    <property type="entry name" value="Ankyrin_rpt"/>
</dbReference>
<reference evidence="4" key="1">
    <citation type="submission" date="2022-12" db="EMBL/GenBank/DDBJ databases">
        <authorList>
            <person name="Petersen C."/>
        </authorList>
    </citation>
    <scope>NUCLEOTIDE SEQUENCE</scope>
    <source>
        <strain evidence="4">IBT 16125</strain>
    </source>
</reference>
<dbReference type="EMBL" id="JAPVEA010000007">
    <property type="protein sequence ID" value="KAJ5444835.1"/>
    <property type="molecule type" value="Genomic_DNA"/>
</dbReference>